<evidence type="ECO:0000313" key="3">
    <source>
        <dbReference type="EMBL" id="GFR00370.1"/>
    </source>
</evidence>
<feature type="domain" description="TAF1C helical bundle" evidence="2">
    <location>
        <begin position="483"/>
        <end position="529"/>
    </location>
</feature>
<evidence type="ECO:0000313" key="4">
    <source>
        <dbReference type="Proteomes" id="UP000887116"/>
    </source>
</evidence>
<gene>
    <name evidence="3" type="primary">AVEN_169689_1</name>
    <name evidence="3" type="ORF">TNCT_203981</name>
</gene>
<dbReference type="OrthoDB" id="2382881at2759"/>
<evidence type="ECO:0000256" key="1">
    <source>
        <dbReference type="SAM" id="MobiDB-lite"/>
    </source>
</evidence>
<feature type="region of interest" description="Disordered" evidence="1">
    <location>
        <begin position="755"/>
        <end position="774"/>
    </location>
</feature>
<dbReference type="GO" id="GO:0001650">
    <property type="term" value="C:fibrillar center"/>
    <property type="evidence" value="ECO:0007669"/>
    <property type="project" value="TreeGrafter"/>
</dbReference>
<reference evidence="3" key="1">
    <citation type="submission" date="2020-07" db="EMBL/GenBank/DDBJ databases">
        <title>Multicomponent nature underlies the extraordinary mechanical properties of spider dragline silk.</title>
        <authorList>
            <person name="Kono N."/>
            <person name="Nakamura H."/>
            <person name="Mori M."/>
            <person name="Yoshida Y."/>
            <person name="Ohtoshi R."/>
            <person name="Malay A.D."/>
            <person name="Moran D.A.P."/>
            <person name="Tomita M."/>
            <person name="Numata K."/>
            <person name="Arakawa K."/>
        </authorList>
    </citation>
    <scope>NUCLEOTIDE SEQUENCE</scope>
</reference>
<sequence>MGESLLKDVPKLMPLWHGQSNENFPKRFLEDRLLDYGGIGIDINLNQTEMLNCVPKHAVDQVGFKAKVCALPFLPANKISMKTDSCLSSLNTSCENFKNFCLKLEHCRKTVSSKKRYQNYKKEILSSHQKVKAMCKTKKYIEISVPKTVLELTNMFPETVEIPKVNFDYSGGCLASVQRINSNPILLHPTGKKLNKLAFTTIEHCSKPFSSFKPVKSERQVIKLGKGCLQQVTNAVDGYCYIRQNGLVHFVDFTDKSKINHFNLKQNVINIGASHYCPEEFVSADKNGRIELNDINSKKPVWSVENFVYSESANDVPRLCSFGAHPKSVLFVTEKKLFSFDARSEGQNGSVIFSCNHCSCYPEENLISVKGLVVNPFQHFISSSDHLFLCDERYPRKPILLWNHSLKGCPLYCDVTCFSRIPNSSNTVVLLGTQETQELVSFAINSLVQSTVSLGPPLFLSSLTDCVNSLKFHCVNVEDIIVKRLSHPLIGVAAVSHTNSTGFSAFQLTSQGDLFYQDFKRDLDKNMKNIERTYRADMGCVLTPPECILPHFSKWTKNCGRSEVSCNAFTGDLNRLNVSLKDILSKPTEGVPACNICKEYGLTHIQETLNNVCSTCGLENAINEKLLKISVEMSLFNGPSTEHRDLTQFDTFPFLEYTDVYSKKILKAWKSAEDQNDDNQESLLAEDSDYSVLSYPSSNSNVSTPIRNLSVTEPDSSREAAFQFDSQNTAFFDGTTCDMSSLSQEIMNDIILPSQDVKPKVKQQHSKKRTQAGF</sequence>
<dbReference type="GO" id="GO:0001164">
    <property type="term" value="F:RNA polymerase I core promoter sequence-specific DNA binding"/>
    <property type="evidence" value="ECO:0007669"/>
    <property type="project" value="TreeGrafter"/>
</dbReference>
<keyword evidence="4" id="KW-1185">Reference proteome</keyword>
<organism evidence="3 4">
    <name type="scientific">Trichonephila clavata</name>
    <name type="common">Joro spider</name>
    <name type="synonym">Nephila clavata</name>
    <dbReference type="NCBI Taxonomy" id="2740835"/>
    <lineage>
        <taxon>Eukaryota</taxon>
        <taxon>Metazoa</taxon>
        <taxon>Ecdysozoa</taxon>
        <taxon>Arthropoda</taxon>
        <taxon>Chelicerata</taxon>
        <taxon>Arachnida</taxon>
        <taxon>Araneae</taxon>
        <taxon>Araneomorphae</taxon>
        <taxon>Entelegynae</taxon>
        <taxon>Araneoidea</taxon>
        <taxon>Nephilidae</taxon>
        <taxon>Trichonephila</taxon>
    </lineage>
</organism>
<dbReference type="EMBL" id="BMAO01005285">
    <property type="protein sequence ID" value="GFR00370.1"/>
    <property type="molecule type" value="Genomic_DNA"/>
</dbReference>
<feature type="compositionally biased region" description="Basic residues" evidence="1">
    <location>
        <begin position="760"/>
        <end position="774"/>
    </location>
</feature>
<dbReference type="AlphaFoldDB" id="A0A8X6L8G8"/>
<comment type="caution">
    <text evidence="3">The sequence shown here is derived from an EMBL/GenBank/DDBJ whole genome shotgun (WGS) entry which is preliminary data.</text>
</comment>
<dbReference type="Pfam" id="PF20642">
    <property type="entry name" value="TAF1C_HB"/>
    <property type="match status" value="1"/>
</dbReference>
<accession>A0A8X6L8G8</accession>
<proteinExistence type="predicted"/>
<name>A0A8X6L8G8_TRICU</name>
<protein>
    <recommendedName>
        <fullName evidence="2">TAF1C helical bundle domain-containing protein</fullName>
    </recommendedName>
</protein>
<dbReference type="PANTHER" id="PTHR15319:SF1">
    <property type="entry name" value="TATA BOX-BINDING PROTEIN-ASSOCIATED FACTOR RNA POLYMERASE I SUBUNIT C"/>
    <property type="match status" value="1"/>
</dbReference>
<dbReference type="InterPro" id="IPR038801">
    <property type="entry name" value="TAF1C"/>
</dbReference>
<evidence type="ECO:0000259" key="2">
    <source>
        <dbReference type="Pfam" id="PF20642"/>
    </source>
</evidence>
<dbReference type="PANTHER" id="PTHR15319">
    <property type="entry name" value="TATA BOX-BINDING PROTEIN ASSOCIATED FACTOR RNA POLYMERASE I SUBUNIT C"/>
    <property type="match status" value="1"/>
</dbReference>
<dbReference type="Proteomes" id="UP000887116">
    <property type="component" value="Unassembled WGS sequence"/>
</dbReference>
<dbReference type="InterPro" id="IPR049090">
    <property type="entry name" value="TAF1C_HB"/>
</dbReference>